<accession>A0AAP0JNW6</accession>
<dbReference type="Proteomes" id="UP001417504">
    <property type="component" value="Unassembled WGS sequence"/>
</dbReference>
<dbReference type="Gene3D" id="3.40.47.10">
    <property type="match status" value="1"/>
</dbReference>
<dbReference type="InterPro" id="IPR012392">
    <property type="entry name" value="3-ktacl-CoA_syn"/>
</dbReference>
<protein>
    <recommendedName>
        <fullName evidence="2">FAE domain-containing protein</fullName>
    </recommendedName>
</protein>
<dbReference type="GO" id="GO:0016020">
    <property type="term" value="C:membrane"/>
    <property type="evidence" value="ECO:0007669"/>
    <property type="project" value="InterPro"/>
</dbReference>
<evidence type="ECO:0000313" key="3">
    <source>
        <dbReference type="EMBL" id="KAK9137526.1"/>
    </source>
</evidence>
<dbReference type="Pfam" id="PF08392">
    <property type="entry name" value="FAE1_CUT1_RppA"/>
    <property type="match status" value="1"/>
</dbReference>
<dbReference type="EMBL" id="JBBNAE010000003">
    <property type="protein sequence ID" value="KAK9137526.1"/>
    <property type="molecule type" value="Genomic_DNA"/>
</dbReference>
<dbReference type="PANTHER" id="PTHR31561">
    <property type="entry name" value="3-KETOACYL-COA SYNTHASE"/>
    <property type="match status" value="1"/>
</dbReference>
<keyword evidence="1" id="KW-0808">Transferase</keyword>
<evidence type="ECO:0000259" key="2">
    <source>
        <dbReference type="Pfam" id="PF08392"/>
    </source>
</evidence>
<dbReference type="GO" id="GO:0016747">
    <property type="term" value="F:acyltransferase activity, transferring groups other than amino-acyl groups"/>
    <property type="evidence" value="ECO:0007669"/>
    <property type="project" value="InterPro"/>
</dbReference>
<feature type="domain" description="FAE" evidence="2">
    <location>
        <begin position="3"/>
        <end position="128"/>
    </location>
</feature>
<dbReference type="InterPro" id="IPR013601">
    <property type="entry name" value="FAE1_typ3_polyketide_synth"/>
</dbReference>
<proteinExistence type="predicted"/>
<keyword evidence="1" id="KW-0012">Acyltransferase</keyword>
<dbReference type="InterPro" id="IPR016039">
    <property type="entry name" value="Thiolase-like"/>
</dbReference>
<sequence length="140" mass="15252">MLSGRFHEDNVQFQSKIIELSGLGQNTCLPPAVLRVPPNPNLTEGSIEMEIVIFGAIDELLAKTRVKTNDIGILVLNSGLFNRTPSLTALVVNQYKLRGNVITYNLAGMGCGAGIVLIDLVRHLLQGRIQELVDLGINIF</sequence>
<name>A0AAP0JNW6_9MAGN</name>
<evidence type="ECO:0000256" key="1">
    <source>
        <dbReference type="ARBA" id="ARBA00023315"/>
    </source>
</evidence>
<keyword evidence="4" id="KW-1185">Reference proteome</keyword>
<evidence type="ECO:0000313" key="4">
    <source>
        <dbReference type="Proteomes" id="UP001417504"/>
    </source>
</evidence>
<gene>
    <name evidence="3" type="ORF">Sjap_008120</name>
</gene>
<dbReference type="SUPFAM" id="SSF53901">
    <property type="entry name" value="Thiolase-like"/>
    <property type="match status" value="1"/>
</dbReference>
<dbReference type="GO" id="GO:0006633">
    <property type="term" value="P:fatty acid biosynthetic process"/>
    <property type="evidence" value="ECO:0007669"/>
    <property type="project" value="InterPro"/>
</dbReference>
<organism evidence="3 4">
    <name type="scientific">Stephania japonica</name>
    <dbReference type="NCBI Taxonomy" id="461633"/>
    <lineage>
        <taxon>Eukaryota</taxon>
        <taxon>Viridiplantae</taxon>
        <taxon>Streptophyta</taxon>
        <taxon>Embryophyta</taxon>
        <taxon>Tracheophyta</taxon>
        <taxon>Spermatophyta</taxon>
        <taxon>Magnoliopsida</taxon>
        <taxon>Ranunculales</taxon>
        <taxon>Menispermaceae</taxon>
        <taxon>Menispermoideae</taxon>
        <taxon>Cissampelideae</taxon>
        <taxon>Stephania</taxon>
    </lineage>
</organism>
<reference evidence="3 4" key="1">
    <citation type="submission" date="2024-01" db="EMBL/GenBank/DDBJ databases">
        <title>Genome assemblies of Stephania.</title>
        <authorList>
            <person name="Yang L."/>
        </authorList>
    </citation>
    <scope>NUCLEOTIDE SEQUENCE [LARGE SCALE GENOMIC DNA]</scope>
    <source>
        <strain evidence="3">QJT</strain>
        <tissue evidence="3">Leaf</tissue>
    </source>
</reference>
<comment type="caution">
    <text evidence="3">The sequence shown here is derived from an EMBL/GenBank/DDBJ whole genome shotgun (WGS) entry which is preliminary data.</text>
</comment>
<dbReference type="AlphaFoldDB" id="A0AAP0JNW6"/>